<keyword evidence="3" id="KW-1185">Reference proteome</keyword>
<sequence>MIAILLLALSLAAGALASGLPHAHSKRRACEDCGEPQFISYNGTLTGTVSITRGISVVDAGVVPCTYSIPPIDDADIDIGINGPWDPNKMFFHLTQPRMCSWNTYMGCTHSNAVYELEFWSSFWDLPQGWNHGDSFGLGGGVRRTVDLSRNESFSVIDVGRPPSLESSN</sequence>
<reference evidence="3" key="1">
    <citation type="submission" date="2016-02" db="EMBL/GenBank/DDBJ databases">
        <title>Draft genome sequence of Microdochium bolleyi, a fungal endophyte of beachgrass.</title>
        <authorList>
            <consortium name="DOE Joint Genome Institute"/>
            <person name="David A.S."/>
            <person name="May G."/>
            <person name="Haridas S."/>
            <person name="Lim J."/>
            <person name="Wang M."/>
            <person name="Labutti K."/>
            <person name="Lipzen A."/>
            <person name="Barry K."/>
            <person name="Grigoriev I.V."/>
        </authorList>
    </citation>
    <scope>NUCLEOTIDE SEQUENCE [LARGE SCALE GENOMIC DNA]</scope>
    <source>
        <strain evidence="3">J235TASD1</strain>
    </source>
</reference>
<accession>A0A136IQA8</accession>
<dbReference type="AlphaFoldDB" id="A0A136IQA8"/>
<dbReference type="EMBL" id="KQ964264">
    <property type="protein sequence ID" value="KXJ87107.1"/>
    <property type="molecule type" value="Genomic_DNA"/>
</dbReference>
<feature type="chain" id="PRO_5007292949" evidence="1">
    <location>
        <begin position="18"/>
        <end position="169"/>
    </location>
</feature>
<dbReference type="Proteomes" id="UP000070501">
    <property type="component" value="Unassembled WGS sequence"/>
</dbReference>
<evidence type="ECO:0000313" key="3">
    <source>
        <dbReference type="Proteomes" id="UP000070501"/>
    </source>
</evidence>
<proteinExistence type="predicted"/>
<feature type="signal peptide" evidence="1">
    <location>
        <begin position="1"/>
        <end position="17"/>
    </location>
</feature>
<dbReference type="InParanoid" id="A0A136IQA8"/>
<evidence type="ECO:0000256" key="1">
    <source>
        <dbReference type="SAM" id="SignalP"/>
    </source>
</evidence>
<evidence type="ECO:0000313" key="2">
    <source>
        <dbReference type="EMBL" id="KXJ87107.1"/>
    </source>
</evidence>
<keyword evidence="1" id="KW-0732">Signal</keyword>
<organism evidence="2 3">
    <name type="scientific">Microdochium bolleyi</name>
    <dbReference type="NCBI Taxonomy" id="196109"/>
    <lineage>
        <taxon>Eukaryota</taxon>
        <taxon>Fungi</taxon>
        <taxon>Dikarya</taxon>
        <taxon>Ascomycota</taxon>
        <taxon>Pezizomycotina</taxon>
        <taxon>Sordariomycetes</taxon>
        <taxon>Xylariomycetidae</taxon>
        <taxon>Xylariales</taxon>
        <taxon>Microdochiaceae</taxon>
        <taxon>Microdochium</taxon>
    </lineage>
</organism>
<gene>
    <name evidence="2" type="ORF">Micbo1qcDRAFT_208504</name>
</gene>
<protein>
    <submittedName>
        <fullName evidence="2">Uncharacterized protein</fullName>
    </submittedName>
</protein>
<name>A0A136IQA8_9PEZI</name>